<accession>A0ABN9X6E1</accession>
<protein>
    <recommendedName>
        <fullName evidence="1">S1 motif domain-containing protein</fullName>
    </recommendedName>
</protein>
<evidence type="ECO:0000259" key="1">
    <source>
        <dbReference type="PROSITE" id="PS50126"/>
    </source>
</evidence>
<reference evidence="2" key="1">
    <citation type="submission" date="2023-10" db="EMBL/GenBank/DDBJ databases">
        <authorList>
            <person name="Chen Y."/>
            <person name="Shah S."/>
            <person name="Dougan E. K."/>
            <person name="Thang M."/>
            <person name="Chan C."/>
        </authorList>
    </citation>
    <scope>NUCLEOTIDE SEQUENCE [LARGE SCALE GENOMIC DNA]</scope>
</reference>
<dbReference type="PROSITE" id="PS50126">
    <property type="entry name" value="S1"/>
    <property type="match status" value="1"/>
</dbReference>
<dbReference type="Proteomes" id="UP001189429">
    <property type="component" value="Unassembled WGS sequence"/>
</dbReference>
<proteinExistence type="predicted"/>
<dbReference type="Gene3D" id="2.40.50.140">
    <property type="entry name" value="Nucleic acid-binding proteins"/>
    <property type="match status" value="1"/>
</dbReference>
<keyword evidence="3" id="KW-1185">Reference proteome</keyword>
<comment type="caution">
    <text evidence="2">The sequence shown here is derived from an EMBL/GenBank/DDBJ whole genome shotgun (WGS) entry which is preliminary data.</text>
</comment>
<dbReference type="InterPro" id="IPR012340">
    <property type="entry name" value="NA-bd_OB-fold"/>
</dbReference>
<dbReference type="InterPro" id="IPR003029">
    <property type="entry name" value="S1_domain"/>
</dbReference>
<gene>
    <name evidence="2" type="ORF">PCOR1329_LOCUS73805</name>
</gene>
<feature type="non-terminal residue" evidence="2">
    <location>
        <position position="1"/>
    </location>
</feature>
<sequence length="63" mass="7122">GRKKLDLEVGKDFTGRIKLNLKHGVVVKMDDHERDGFAHISELTPLYGKYLKQASDMYSAGDE</sequence>
<evidence type="ECO:0000313" key="2">
    <source>
        <dbReference type="EMBL" id="CAK0894905.1"/>
    </source>
</evidence>
<feature type="domain" description="S1 motif" evidence="1">
    <location>
        <begin position="10"/>
        <end position="63"/>
    </location>
</feature>
<dbReference type="EMBL" id="CAUYUJ010019960">
    <property type="protein sequence ID" value="CAK0894905.1"/>
    <property type="molecule type" value="Genomic_DNA"/>
</dbReference>
<organism evidence="2 3">
    <name type="scientific">Prorocentrum cordatum</name>
    <dbReference type="NCBI Taxonomy" id="2364126"/>
    <lineage>
        <taxon>Eukaryota</taxon>
        <taxon>Sar</taxon>
        <taxon>Alveolata</taxon>
        <taxon>Dinophyceae</taxon>
        <taxon>Prorocentrales</taxon>
        <taxon>Prorocentraceae</taxon>
        <taxon>Prorocentrum</taxon>
    </lineage>
</organism>
<evidence type="ECO:0000313" key="3">
    <source>
        <dbReference type="Proteomes" id="UP001189429"/>
    </source>
</evidence>
<name>A0ABN9X6E1_9DINO</name>
<feature type="non-terminal residue" evidence="2">
    <location>
        <position position="63"/>
    </location>
</feature>
<dbReference type="SUPFAM" id="SSF50249">
    <property type="entry name" value="Nucleic acid-binding proteins"/>
    <property type="match status" value="1"/>
</dbReference>